<gene>
    <name evidence="3" type="ORF">GA0061071_10755</name>
</gene>
<dbReference type="RefSeq" id="WP_061494359.1">
    <property type="nucleotide sequence ID" value="NZ_FMAY01000007.1"/>
</dbReference>
<proteinExistence type="predicted"/>
<keyword evidence="1" id="KW-0472">Membrane</keyword>
<feature type="transmembrane region" description="Helical" evidence="1">
    <location>
        <begin position="150"/>
        <end position="168"/>
    </location>
</feature>
<keyword evidence="1" id="KW-0812">Transmembrane</keyword>
<evidence type="ECO:0000256" key="1">
    <source>
        <dbReference type="SAM" id="Phobius"/>
    </source>
</evidence>
<dbReference type="Pfam" id="PF02517">
    <property type="entry name" value="Rce1-like"/>
    <property type="match status" value="1"/>
</dbReference>
<name>A0A1C4CAB0_9ENTR</name>
<protein>
    <recommendedName>
        <fullName evidence="2">CAAX prenyl protease 2/Lysostaphin resistance protein A-like domain-containing protein</fullName>
    </recommendedName>
</protein>
<feature type="transmembrane region" description="Helical" evidence="1">
    <location>
        <begin position="75"/>
        <end position="93"/>
    </location>
</feature>
<evidence type="ECO:0000259" key="2">
    <source>
        <dbReference type="Pfam" id="PF02517"/>
    </source>
</evidence>
<feature type="transmembrane region" description="Helical" evidence="1">
    <location>
        <begin position="45"/>
        <end position="63"/>
    </location>
</feature>
<dbReference type="GO" id="GO:0004175">
    <property type="term" value="F:endopeptidase activity"/>
    <property type="evidence" value="ECO:0007669"/>
    <property type="project" value="UniProtKB-ARBA"/>
</dbReference>
<feature type="transmembrane region" description="Helical" evidence="1">
    <location>
        <begin position="113"/>
        <end position="138"/>
    </location>
</feature>
<dbReference type="PANTHER" id="PTHR43592">
    <property type="entry name" value="CAAX AMINO TERMINAL PROTEASE"/>
    <property type="match status" value="1"/>
</dbReference>
<feature type="transmembrane region" description="Helical" evidence="1">
    <location>
        <begin position="12"/>
        <end position="33"/>
    </location>
</feature>
<dbReference type="InterPro" id="IPR003675">
    <property type="entry name" value="Rce1/LyrA-like_dom"/>
</dbReference>
<dbReference type="GO" id="GO:0080120">
    <property type="term" value="P:CAAX-box protein maturation"/>
    <property type="evidence" value="ECO:0007669"/>
    <property type="project" value="UniProtKB-ARBA"/>
</dbReference>
<keyword evidence="1" id="KW-1133">Transmembrane helix</keyword>
<dbReference type="EMBL" id="FMAY01000007">
    <property type="protein sequence ID" value="SCC15998.1"/>
    <property type="molecule type" value="Genomic_DNA"/>
</dbReference>
<feature type="domain" description="CAAX prenyl protease 2/Lysostaphin resistance protein A-like" evidence="2">
    <location>
        <begin position="116"/>
        <end position="206"/>
    </location>
</feature>
<evidence type="ECO:0000313" key="3">
    <source>
        <dbReference type="EMBL" id="SCC15998.1"/>
    </source>
</evidence>
<organism evidence="3 4">
    <name type="scientific">Kosakonia oryzendophytica</name>
    <dbReference type="NCBI Taxonomy" id="1005665"/>
    <lineage>
        <taxon>Bacteria</taxon>
        <taxon>Pseudomonadati</taxon>
        <taxon>Pseudomonadota</taxon>
        <taxon>Gammaproteobacteria</taxon>
        <taxon>Enterobacterales</taxon>
        <taxon>Enterobacteriaceae</taxon>
        <taxon>Kosakonia</taxon>
    </lineage>
</organism>
<dbReference type="Proteomes" id="UP000198975">
    <property type="component" value="Unassembled WGS sequence"/>
</dbReference>
<keyword evidence="4" id="KW-1185">Reference proteome</keyword>
<sequence>MHGQFDRITHSSMCIAAFVIYYCLFYFAIFIPGYPALYRVGMADSFLHCALLLPCALLLWRYYHRQYKLLPLGSVTLRNVAVPLLGLLTLFFLETFFSQPEPWLESLHSYSGFVRWTWVVTACLAAPVSEEIIFRGFLLNAFLGWGKIPQQLGIVLVSALFAAIHMQYQTPVNFVYLFSFSAVMCVVRIGTGGLIVPVILHALANLGATFALYLS</sequence>
<accession>A0A1C4CAB0</accession>
<dbReference type="AlphaFoldDB" id="A0A1C4CAB0"/>
<evidence type="ECO:0000313" key="4">
    <source>
        <dbReference type="Proteomes" id="UP000198975"/>
    </source>
</evidence>
<dbReference type="PANTHER" id="PTHR43592:SF15">
    <property type="entry name" value="CAAX AMINO TERMINAL PROTEASE FAMILY PROTEIN"/>
    <property type="match status" value="1"/>
</dbReference>
<reference evidence="4" key="1">
    <citation type="submission" date="2016-08" db="EMBL/GenBank/DDBJ databases">
        <authorList>
            <person name="Varghese N."/>
            <person name="Submissions Spin"/>
        </authorList>
    </citation>
    <scope>NUCLEOTIDE SEQUENCE [LARGE SCALE GENOMIC DNA]</scope>
    <source>
        <strain evidence="4">REICA_082</strain>
    </source>
</reference>